<dbReference type="Proteomes" id="UP001500866">
    <property type="component" value="Unassembled WGS sequence"/>
</dbReference>
<reference evidence="4 5" key="1">
    <citation type="journal article" date="2019" name="Int. J. Syst. Evol. Microbiol.">
        <title>The Global Catalogue of Microorganisms (GCM) 10K type strain sequencing project: providing services to taxonomists for standard genome sequencing and annotation.</title>
        <authorList>
            <consortium name="The Broad Institute Genomics Platform"/>
            <consortium name="The Broad Institute Genome Sequencing Center for Infectious Disease"/>
            <person name="Wu L."/>
            <person name="Ma J."/>
        </authorList>
    </citation>
    <scope>NUCLEOTIDE SEQUENCE [LARGE SCALE GENOMIC DNA]</scope>
    <source>
        <strain evidence="4 5">JCM 15395</strain>
    </source>
</reference>
<protein>
    <recommendedName>
        <fullName evidence="2">UPF0291 protein GCM10009001_31270</fullName>
    </recommendedName>
</protein>
<sequence length="77" mass="9097">MISKEKLNRINELAKKSKEAGLTDAEKGEQKELRQEYLKNVRKSFKNQFKSMTVMDREGNDVTPQKVRDLQERNKKN</sequence>
<keyword evidence="5" id="KW-1185">Reference proteome</keyword>
<dbReference type="RefSeq" id="WP_343815199.1">
    <property type="nucleotide sequence ID" value="NZ_BAAADS010000025.1"/>
</dbReference>
<gene>
    <name evidence="4" type="ORF">GCM10009001_31270</name>
</gene>
<dbReference type="PANTHER" id="PTHR37300">
    <property type="entry name" value="UPF0291 PROTEIN CBO2609/CLC_2481"/>
    <property type="match status" value="1"/>
</dbReference>
<evidence type="ECO:0000256" key="2">
    <source>
        <dbReference type="HAMAP-Rule" id="MF_01103"/>
    </source>
</evidence>
<name>A0ABN1GHP7_9BACI</name>
<dbReference type="Pfam" id="PF05979">
    <property type="entry name" value="DUF896"/>
    <property type="match status" value="1"/>
</dbReference>
<evidence type="ECO:0000256" key="1">
    <source>
        <dbReference type="ARBA" id="ARBA00022490"/>
    </source>
</evidence>
<organism evidence="4 5">
    <name type="scientific">Virgibacillus siamensis</name>
    <dbReference type="NCBI Taxonomy" id="480071"/>
    <lineage>
        <taxon>Bacteria</taxon>
        <taxon>Bacillati</taxon>
        <taxon>Bacillota</taxon>
        <taxon>Bacilli</taxon>
        <taxon>Bacillales</taxon>
        <taxon>Bacillaceae</taxon>
        <taxon>Virgibacillus</taxon>
    </lineage>
</organism>
<dbReference type="HAMAP" id="MF_01103">
    <property type="entry name" value="UPF0291"/>
    <property type="match status" value="1"/>
</dbReference>
<feature type="region of interest" description="Disordered" evidence="3">
    <location>
        <begin position="55"/>
        <end position="77"/>
    </location>
</feature>
<dbReference type="EMBL" id="BAAADS010000025">
    <property type="protein sequence ID" value="GAA0611792.1"/>
    <property type="molecule type" value="Genomic_DNA"/>
</dbReference>
<comment type="subcellular location">
    <subcellularLocation>
        <location evidence="2">Cytoplasm</location>
    </subcellularLocation>
</comment>
<keyword evidence="1 2" id="KW-0963">Cytoplasm</keyword>
<comment type="similarity">
    <text evidence="2">Belongs to the UPF0291 family.</text>
</comment>
<evidence type="ECO:0000313" key="4">
    <source>
        <dbReference type="EMBL" id="GAA0611792.1"/>
    </source>
</evidence>
<comment type="caution">
    <text evidence="4">The sequence shown here is derived from an EMBL/GenBank/DDBJ whole genome shotgun (WGS) entry which is preliminary data.</text>
</comment>
<proteinExistence type="inferred from homology"/>
<dbReference type="InterPro" id="IPR009242">
    <property type="entry name" value="DUF896"/>
</dbReference>
<dbReference type="Gene3D" id="1.10.287.540">
    <property type="entry name" value="Helix hairpin bin"/>
    <property type="match status" value="1"/>
</dbReference>
<dbReference type="PANTHER" id="PTHR37300:SF1">
    <property type="entry name" value="UPF0291 PROTEIN YNZC"/>
    <property type="match status" value="1"/>
</dbReference>
<dbReference type="SUPFAM" id="SSF158221">
    <property type="entry name" value="YnzC-like"/>
    <property type="match status" value="1"/>
</dbReference>
<accession>A0ABN1GHP7</accession>
<evidence type="ECO:0000256" key="3">
    <source>
        <dbReference type="SAM" id="MobiDB-lite"/>
    </source>
</evidence>
<evidence type="ECO:0000313" key="5">
    <source>
        <dbReference type="Proteomes" id="UP001500866"/>
    </source>
</evidence>